<feature type="transmembrane region" description="Helical" evidence="16">
    <location>
        <begin position="1045"/>
        <end position="1066"/>
    </location>
</feature>
<feature type="transmembrane region" description="Helical" evidence="16">
    <location>
        <begin position="745"/>
        <end position="765"/>
    </location>
</feature>
<dbReference type="CDD" id="cd16702">
    <property type="entry name" value="RING_CH-C4HC3_MARCH6"/>
    <property type="match status" value="1"/>
</dbReference>
<protein>
    <recommendedName>
        <fullName evidence="4">RING-type E3 ubiquitin transferase</fullName>
        <ecNumber evidence="4">2.3.2.27</ecNumber>
    </recommendedName>
</protein>
<keyword evidence="6 16" id="KW-0812">Transmembrane</keyword>
<dbReference type="InterPro" id="IPR056521">
    <property type="entry name" value="MARCHF6-like_C"/>
</dbReference>
<feature type="transmembrane region" description="Helical" evidence="16">
    <location>
        <begin position="886"/>
        <end position="904"/>
    </location>
</feature>
<dbReference type="PANTHER" id="PTHR13145:SF0">
    <property type="entry name" value="E3 UBIQUITIN-PROTEIN LIGASE MARCHF6"/>
    <property type="match status" value="1"/>
</dbReference>
<sequence length="1635" mass="181512">MSDHEHELGLPASGPDVMNDPAYDNNTTSKSADGDKDTCRICRSEGTPEEPLFHPCKCSGSIKHVHQDCLMEWLSHTNKKHCELCKTSFRFTKLYDADMPDQLPLGIFVTRACLHIGKYFLTWMRAFLVGLIWLIILPWAIRWAWRGLFFMMDAGWAREPWIAKLALEHRDQALRPSTAQNATLDTAKAALPEFWAGPIYANFVFGIWNVIAGPWKSSKSAASLPQDPFLNATIKAATSTLLSDLDMAETLTDSPSVNRAVLDIMEGQIITIVVVIAFILVFLIREWVIQQQPILNAAAHVREAQQQLDRVERARQRLRDEIRVVEEQLERLNDTHYAFQRPEQTTAESSTASENLPYYADGSARVSPQVDWPSFERRVRETSDTWITENAERSPDSVTMVQRLTAEVITIIEKARNGESSDVEVFGKLIDWVRQIPPEVDSAWLSQLAAVFSQLKPHHSGTPSQEEQPQEPSPNASSSSGMTTPVSWEDEAADVTEVADVTEIAESVNADQRLGVQSDSAEELEDSPPDHQTRISDGTARAISHDTPLVDVDASSPDSSSSSNSHDLGTNEVSNGPSPVPEGREDGRGQVDDTVSPVRSPSSGTSPSRRREQAKQGILDHLYDFFWGEIDTTPVVLEAARAENANENPGDAQVIEIVDHGAAAEPHNGVRPDQPVQDPEVVAAAAEAGLDAEAIEDAEDLEGVLELIGMQGPIAVLFQTALFCGLLVTVTLWGAVGAPYLFGKLALQILGDPVLFFVLIPLRTIAGIGDFVLDIIIFVGGAFGFAFLLLAYQAQMFFRGQMNEAAPMTDKLEMLESAVVSSSERAAAYLMTIFAAETSSGGTDSYFLLASLQAHHSLNALKSGLGNTVNWIYAEVASLLQASTGAVFAFLWKIISFVGTWAYLDIYKDFETVLGLLSQIKDGKIFSLTIRQARPIELDPILSYWTGSDRALTILIGYGFLALLSIALVMRSEPMFSAPSLQKIEKSLVDVLKQAGGVVKVILIISIEMLLFPLYCGVLLDIALMPLFEGVTFTSRLDYAQNRPYMFTFLHWFLGTAYMFNFALFVSMCRRILRSGVLYFIRDPDDPTFHPVRDVLERNISTQLRKIAFSALVYGLMVILCLGGIVWGVAKTNRVVFPLRWSTPDPVLEFPAEFLFYNFISPFLFKLLQPSRGLESTYEWWLRKCARRLRLSHFLFGERNEDEEKMSTQETQEGSEAKPVDGSYVRVPASDQVRVQRGQPVFVPVSQQDVINGEAEQECSLHGRPNQRFRNVYIPPWFRMRIGFFLGGLWMMCAAIGVGFTIVPLLLGRGLCTLLLPIGVQVNDIWAYSGGLHFLLFTVFTIFRGRKVVASVRTRLSISASAIANKALHAARCTIKSFYVYGFAIIIVPTMAVLLIHFYFVIPSRTYLSSFITPAEPPTTSFNPNNLTSIFSSPSNLLETPAKPPQNPEDLLPLHHIYILPDWTLGFVLSRFFTVIAHSSSYALPAAIYRQVTLQGRFNPDIRLATRAFVLPCLLVGTLGLLLPLLFASSIIHVVLPLMLPSGVEVDKTASTKIYRYAYPIVLGHVLAVWGVYAARRGVGKWKERIKDEVYLVGERLHNFGERRPPEGSKGVMKKGKEAVREGVEGLGEEPVVVR</sequence>
<evidence type="ECO:0000256" key="3">
    <source>
        <dbReference type="ARBA" id="ARBA00004906"/>
    </source>
</evidence>
<feature type="region of interest" description="Disordered" evidence="15">
    <location>
        <begin position="455"/>
        <end position="485"/>
    </location>
</feature>
<proteinExistence type="predicted"/>
<feature type="transmembrane region" description="Helical" evidence="16">
    <location>
        <begin position="1378"/>
        <end position="1402"/>
    </location>
</feature>
<feature type="coiled-coil region" evidence="14">
    <location>
        <begin position="294"/>
        <end position="335"/>
    </location>
</feature>
<evidence type="ECO:0000256" key="16">
    <source>
        <dbReference type="SAM" id="Phobius"/>
    </source>
</evidence>
<evidence type="ECO:0000259" key="17">
    <source>
        <dbReference type="PROSITE" id="PS50089"/>
    </source>
</evidence>
<comment type="subcellular location">
    <subcellularLocation>
        <location evidence="2">Membrane</location>
        <topology evidence="2">Multi-pass membrane protein</topology>
    </subcellularLocation>
</comment>
<feature type="transmembrane region" description="Helical" evidence="16">
    <location>
        <begin position="1556"/>
        <end position="1575"/>
    </location>
</feature>
<evidence type="ECO:0000256" key="9">
    <source>
        <dbReference type="ARBA" id="ARBA00022786"/>
    </source>
</evidence>
<keyword evidence="5" id="KW-0808">Transferase</keyword>
<evidence type="ECO:0000256" key="5">
    <source>
        <dbReference type="ARBA" id="ARBA00022679"/>
    </source>
</evidence>
<dbReference type="SUPFAM" id="SSF57850">
    <property type="entry name" value="RING/U-box"/>
    <property type="match status" value="1"/>
</dbReference>
<dbReference type="PANTHER" id="PTHR13145">
    <property type="entry name" value="SSM4 PROTEIN"/>
    <property type="match status" value="1"/>
</dbReference>
<feature type="transmembrane region" description="Helical" evidence="16">
    <location>
        <begin position="194"/>
        <end position="211"/>
    </location>
</feature>
<feature type="transmembrane region" description="Helical" evidence="16">
    <location>
        <begin position="771"/>
        <end position="792"/>
    </location>
</feature>
<comment type="pathway">
    <text evidence="3">Protein modification; protein ubiquitination.</text>
</comment>
<evidence type="ECO:0000256" key="2">
    <source>
        <dbReference type="ARBA" id="ARBA00004141"/>
    </source>
</evidence>
<gene>
    <name evidence="19" type="ORF">C1H76_0461</name>
</gene>
<keyword evidence="12 16" id="KW-0472">Membrane</keyword>
<feature type="transmembrane region" description="Helical" evidence="16">
    <location>
        <begin position="1150"/>
        <end position="1168"/>
    </location>
</feature>
<accession>A0A4U7BG52</accession>
<dbReference type="InterPro" id="IPR001841">
    <property type="entry name" value="Znf_RING"/>
</dbReference>
<feature type="domain" description="RING-type" evidence="17">
    <location>
        <begin position="39"/>
        <end position="86"/>
    </location>
</feature>
<keyword evidence="10" id="KW-0862">Zinc</keyword>
<feature type="transmembrane region" description="Helical" evidence="16">
    <location>
        <begin position="1107"/>
        <end position="1130"/>
    </location>
</feature>
<feature type="transmembrane region" description="Helical" evidence="16">
    <location>
        <begin position="1325"/>
        <end position="1343"/>
    </location>
</feature>
<feature type="compositionally biased region" description="Basic and acidic residues" evidence="15">
    <location>
        <begin position="582"/>
        <end position="591"/>
    </location>
</feature>
<evidence type="ECO:0000256" key="8">
    <source>
        <dbReference type="ARBA" id="ARBA00022771"/>
    </source>
</evidence>
<evidence type="ECO:0000256" key="15">
    <source>
        <dbReference type="SAM" id="MobiDB-lite"/>
    </source>
</evidence>
<dbReference type="Gene3D" id="3.30.40.10">
    <property type="entry name" value="Zinc/RING finger domain, C3HC4 (zinc finger)"/>
    <property type="match status" value="1"/>
</dbReference>
<feature type="region of interest" description="Disordered" evidence="15">
    <location>
        <begin position="506"/>
        <end position="614"/>
    </location>
</feature>
<dbReference type="InterPro" id="IPR011016">
    <property type="entry name" value="Znf_RING-CH"/>
</dbReference>
<dbReference type="InterPro" id="IPR013083">
    <property type="entry name" value="Znf_RING/FYVE/PHD"/>
</dbReference>
<dbReference type="GO" id="GO:0036503">
    <property type="term" value="P:ERAD pathway"/>
    <property type="evidence" value="ECO:0007669"/>
    <property type="project" value="TreeGrafter"/>
</dbReference>
<dbReference type="GO" id="GO:0005789">
    <property type="term" value="C:endoplasmic reticulum membrane"/>
    <property type="evidence" value="ECO:0007669"/>
    <property type="project" value="TreeGrafter"/>
</dbReference>
<evidence type="ECO:0000256" key="14">
    <source>
        <dbReference type="SAM" id="Coils"/>
    </source>
</evidence>
<feature type="transmembrane region" description="Helical" evidence="16">
    <location>
        <begin position="1509"/>
        <end position="1536"/>
    </location>
</feature>
<feature type="compositionally biased region" description="Low complexity" evidence="15">
    <location>
        <begin position="594"/>
        <end position="607"/>
    </location>
</feature>
<comment type="catalytic activity">
    <reaction evidence="1">
        <text>S-ubiquitinyl-[E2 ubiquitin-conjugating enzyme]-L-cysteine + [acceptor protein]-L-lysine = [E2 ubiquitin-conjugating enzyme]-L-cysteine + N(6)-ubiquitinyl-[acceptor protein]-L-lysine.</text>
        <dbReference type="EC" id="2.3.2.27"/>
    </reaction>
</comment>
<feature type="transmembrane region" description="Helical" evidence="16">
    <location>
        <begin position="1468"/>
        <end position="1489"/>
    </location>
</feature>
<keyword evidence="14" id="KW-0175">Coiled coil</keyword>
<feature type="domain" description="RING-CH-type" evidence="18">
    <location>
        <begin position="31"/>
        <end position="92"/>
    </location>
</feature>
<evidence type="ECO:0000256" key="13">
    <source>
        <dbReference type="PROSITE-ProRule" id="PRU00175"/>
    </source>
</evidence>
<dbReference type="FunFam" id="3.30.40.10:FF:000287">
    <property type="entry name" value="RING finger membrane protein"/>
    <property type="match status" value="1"/>
</dbReference>
<evidence type="ECO:0000256" key="6">
    <source>
        <dbReference type="ARBA" id="ARBA00022692"/>
    </source>
</evidence>
<evidence type="ECO:0000256" key="4">
    <source>
        <dbReference type="ARBA" id="ARBA00012483"/>
    </source>
</evidence>
<evidence type="ECO:0000256" key="11">
    <source>
        <dbReference type="ARBA" id="ARBA00022989"/>
    </source>
</evidence>
<evidence type="ECO:0000256" key="12">
    <source>
        <dbReference type="ARBA" id="ARBA00023136"/>
    </source>
</evidence>
<evidence type="ECO:0000256" key="7">
    <source>
        <dbReference type="ARBA" id="ARBA00022723"/>
    </source>
</evidence>
<feature type="transmembrane region" description="Helical" evidence="16">
    <location>
        <begin position="1001"/>
        <end position="1025"/>
    </location>
</feature>
<keyword evidence="8 13" id="KW-0863">Zinc-finger</keyword>
<dbReference type="EC" id="2.3.2.27" evidence="4"/>
<feature type="transmembrane region" description="Helical" evidence="16">
    <location>
        <begin position="714"/>
        <end position="733"/>
    </location>
</feature>
<feature type="compositionally biased region" description="Low complexity" evidence="15">
    <location>
        <begin position="551"/>
        <end position="567"/>
    </location>
</feature>
<dbReference type="Pfam" id="PF23113">
    <property type="entry name" value="MARCHF6_C"/>
    <property type="match status" value="1"/>
</dbReference>
<dbReference type="EMBL" id="PTQR01000006">
    <property type="protein sequence ID" value="TKX27167.1"/>
    <property type="molecule type" value="Genomic_DNA"/>
</dbReference>
<feature type="transmembrane region" description="Helical" evidence="16">
    <location>
        <begin position="126"/>
        <end position="145"/>
    </location>
</feature>
<keyword evidence="9" id="KW-0833">Ubl conjugation pathway</keyword>
<dbReference type="GO" id="GO:0061630">
    <property type="term" value="F:ubiquitin protein ligase activity"/>
    <property type="evidence" value="ECO:0007669"/>
    <property type="project" value="UniProtKB-EC"/>
</dbReference>
<feature type="transmembrane region" description="Helical" evidence="16">
    <location>
        <begin position="269"/>
        <end position="288"/>
    </location>
</feature>
<keyword evidence="11 16" id="KW-1133">Transmembrane helix</keyword>
<evidence type="ECO:0000256" key="10">
    <source>
        <dbReference type="ARBA" id="ARBA00022833"/>
    </source>
</evidence>
<dbReference type="SMART" id="SM00744">
    <property type="entry name" value="RINGv"/>
    <property type="match status" value="1"/>
</dbReference>
<feature type="region of interest" description="Disordered" evidence="15">
    <location>
        <begin position="1"/>
        <end position="35"/>
    </location>
</feature>
<dbReference type="GO" id="GO:0008270">
    <property type="term" value="F:zinc ion binding"/>
    <property type="evidence" value="ECO:0007669"/>
    <property type="project" value="UniProtKB-KW"/>
</dbReference>
<organism evidence="19 20">
    <name type="scientific">Elsinoe australis</name>
    <dbReference type="NCBI Taxonomy" id="40998"/>
    <lineage>
        <taxon>Eukaryota</taxon>
        <taxon>Fungi</taxon>
        <taxon>Dikarya</taxon>
        <taxon>Ascomycota</taxon>
        <taxon>Pezizomycotina</taxon>
        <taxon>Dothideomycetes</taxon>
        <taxon>Dothideomycetidae</taxon>
        <taxon>Myriangiales</taxon>
        <taxon>Elsinoaceae</taxon>
        <taxon>Elsinoe</taxon>
    </lineage>
</organism>
<evidence type="ECO:0000313" key="19">
    <source>
        <dbReference type="EMBL" id="TKX27167.1"/>
    </source>
</evidence>
<dbReference type="PROSITE" id="PS50089">
    <property type="entry name" value="ZF_RING_2"/>
    <property type="match status" value="1"/>
</dbReference>
<keyword evidence="7" id="KW-0479">Metal-binding</keyword>
<name>A0A4U7BG52_9PEZI</name>
<dbReference type="Pfam" id="PF12906">
    <property type="entry name" value="RINGv"/>
    <property type="match status" value="1"/>
</dbReference>
<feature type="transmembrane region" description="Helical" evidence="16">
    <location>
        <begin position="1282"/>
        <end position="1305"/>
    </location>
</feature>
<evidence type="ECO:0000256" key="1">
    <source>
        <dbReference type="ARBA" id="ARBA00000900"/>
    </source>
</evidence>
<feature type="transmembrane region" description="Helical" evidence="16">
    <location>
        <begin position="951"/>
        <end position="970"/>
    </location>
</feature>
<reference evidence="19 20" key="1">
    <citation type="submission" date="2018-02" db="EMBL/GenBank/DDBJ databases">
        <title>Draft genome sequences of Elsinoe sp., causing black scab on jojoba.</title>
        <authorList>
            <person name="Stodart B."/>
            <person name="Jeffress S."/>
            <person name="Ash G."/>
            <person name="Arun Chinnappa K."/>
        </authorList>
    </citation>
    <scope>NUCLEOTIDE SEQUENCE [LARGE SCALE GENOMIC DNA]</scope>
    <source>
        <strain evidence="19 20">Hillstone_2</strain>
    </source>
</reference>
<dbReference type="Proteomes" id="UP000308133">
    <property type="component" value="Unassembled WGS sequence"/>
</dbReference>
<dbReference type="PROSITE" id="PS51292">
    <property type="entry name" value="ZF_RING_CH"/>
    <property type="match status" value="1"/>
</dbReference>
<evidence type="ECO:0000313" key="20">
    <source>
        <dbReference type="Proteomes" id="UP000308133"/>
    </source>
</evidence>
<comment type="caution">
    <text evidence="19">The sequence shown here is derived from an EMBL/GenBank/DDBJ whole genome shotgun (WGS) entry which is preliminary data.</text>
</comment>
<evidence type="ECO:0000259" key="18">
    <source>
        <dbReference type="PROSITE" id="PS51292"/>
    </source>
</evidence>